<keyword evidence="1" id="KW-1133">Transmembrane helix</keyword>
<feature type="transmembrane region" description="Helical" evidence="1">
    <location>
        <begin position="99"/>
        <end position="121"/>
    </location>
</feature>
<dbReference type="Pfam" id="PF01757">
    <property type="entry name" value="Acyl_transf_3"/>
    <property type="match status" value="1"/>
</dbReference>
<name>A0A840SBT1_9BURK</name>
<evidence type="ECO:0000259" key="2">
    <source>
        <dbReference type="Pfam" id="PF01757"/>
    </source>
</evidence>
<reference evidence="3 4" key="1">
    <citation type="submission" date="2020-08" db="EMBL/GenBank/DDBJ databases">
        <title>Genomic Encyclopedia of Type Strains, Phase IV (KMG-IV): sequencing the most valuable type-strain genomes for metagenomic binning, comparative biology and taxonomic classification.</title>
        <authorList>
            <person name="Goeker M."/>
        </authorList>
    </citation>
    <scope>NUCLEOTIDE SEQUENCE [LARGE SCALE GENOMIC DNA]</scope>
    <source>
        <strain evidence="3 4">DSM 23958</strain>
    </source>
</reference>
<dbReference type="PANTHER" id="PTHR11161:SF0">
    <property type="entry name" value="O-ACYLTRANSFERASE LIKE PROTEIN"/>
    <property type="match status" value="1"/>
</dbReference>
<evidence type="ECO:0000256" key="1">
    <source>
        <dbReference type="SAM" id="Phobius"/>
    </source>
</evidence>
<dbReference type="Proteomes" id="UP000554837">
    <property type="component" value="Unassembled WGS sequence"/>
</dbReference>
<dbReference type="OrthoDB" id="8956208at2"/>
<feature type="transmembrane region" description="Helical" evidence="1">
    <location>
        <begin position="177"/>
        <end position="194"/>
    </location>
</feature>
<feature type="transmembrane region" description="Helical" evidence="1">
    <location>
        <begin position="309"/>
        <end position="330"/>
    </location>
</feature>
<keyword evidence="4" id="KW-1185">Reference proteome</keyword>
<dbReference type="GO" id="GO:0016747">
    <property type="term" value="F:acyltransferase activity, transferring groups other than amino-acyl groups"/>
    <property type="evidence" value="ECO:0007669"/>
    <property type="project" value="InterPro"/>
</dbReference>
<feature type="transmembrane region" description="Helical" evidence="1">
    <location>
        <begin position="58"/>
        <end position="78"/>
    </location>
</feature>
<comment type="caution">
    <text evidence="3">The sequence shown here is derived from an EMBL/GenBank/DDBJ whole genome shotgun (WGS) entry which is preliminary data.</text>
</comment>
<feature type="domain" description="Acyltransferase 3" evidence="2">
    <location>
        <begin position="18"/>
        <end position="316"/>
    </location>
</feature>
<dbReference type="PANTHER" id="PTHR11161">
    <property type="entry name" value="O-ACYLTRANSFERASE"/>
    <property type="match status" value="1"/>
</dbReference>
<dbReference type="EMBL" id="JACHHO010000008">
    <property type="protein sequence ID" value="MBB5206224.1"/>
    <property type="molecule type" value="Genomic_DNA"/>
</dbReference>
<keyword evidence="1" id="KW-0472">Membrane</keyword>
<dbReference type="AlphaFoldDB" id="A0A840SBT1"/>
<feature type="transmembrane region" description="Helical" evidence="1">
    <location>
        <begin position="342"/>
        <end position="363"/>
    </location>
</feature>
<dbReference type="InterPro" id="IPR002656">
    <property type="entry name" value="Acyl_transf_3_dom"/>
</dbReference>
<proteinExistence type="predicted"/>
<feature type="transmembrane region" description="Helical" evidence="1">
    <location>
        <begin position="149"/>
        <end position="170"/>
    </location>
</feature>
<accession>A0A840SBT1</accession>
<protein>
    <submittedName>
        <fullName evidence="3">Peptidoglycan/LPS O-acetylase OafA/YrhL</fullName>
    </submittedName>
</protein>
<dbReference type="RefSeq" id="WP_138855416.1">
    <property type="nucleotide sequence ID" value="NZ_CP040709.1"/>
</dbReference>
<evidence type="ECO:0000313" key="4">
    <source>
        <dbReference type="Proteomes" id="UP000554837"/>
    </source>
</evidence>
<keyword evidence="1" id="KW-0812">Transmembrane</keyword>
<feature type="transmembrane region" description="Helical" evidence="1">
    <location>
        <begin position="284"/>
        <end position="303"/>
    </location>
</feature>
<dbReference type="InterPro" id="IPR052728">
    <property type="entry name" value="O2_lipid_transport_reg"/>
</dbReference>
<feature type="transmembrane region" description="Helical" evidence="1">
    <location>
        <begin position="224"/>
        <end position="240"/>
    </location>
</feature>
<gene>
    <name evidence="3" type="ORF">HNQ51_003569</name>
</gene>
<sequence length="366" mass="39716">MSSLPLVAAARPPAPRFVAIDALKALAAQVILLHHALIYGPLAAALDGGMLIDALQDYGRYAVQIFLVLGGYLAAQGLERARSRRTPLLNQLLRRHLRLALPFMVAVALTLLLHALTAPWIPELLPQAIEAEQLLAHALLLHGVLDQEALTVGAWYVAIDFQLFALLALLSRQRLAGGWLLALTLASAYAFNRWSAGDNWAPYFFAAYGLGVWVQRLQALPRRWVGLGLLSLALIGALALDFRGRLALALLTAWALVAAQWRSQPLAWPDRLQAWIQRRGQASYALFLVHFPVLLAANALFVLGGGGTLLAFTLLLGAWCASQWAAAHFLRQVELPTLALDLRPLLARLGALTLLPMGVAVLLPGN</sequence>
<evidence type="ECO:0000313" key="3">
    <source>
        <dbReference type="EMBL" id="MBB5206224.1"/>
    </source>
</evidence>
<organism evidence="3 4">
    <name type="scientific">Inhella inkyongensis</name>
    <dbReference type="NCBI Taxonomy" id="392593"/>
    <lineage>
        <taxon>Bacteria</taxon>
        <taxon>Pseudomonadati</taxon>
        <taxon>Pseudomonadota</taxon>
        <taxon>Betaproteobacteria</taxon>
        <taxon>Burkholderiales</taxon>
        <taxon>Sphaerotilaceae</taxon>
        <taxon>Inhella</taxon>
    </lineage>
</organism>